<evidence type="ECO:0000313" key="6">
    <source>
        <dbReference type="Proteomes" id="UP000033452"/>
    </source>
</evidence>
<name>A0A0F4QYA7_9GAMM</name>
<dbReference type="InterPro" id="IPR015943">
    <property type="entry name" value="WD40/YVTN_repeat-like_dom_sf"/>
</dbReference>
<feature type="chain" id="PRO_5002476303" description="Diguanylate phosphodiesterase" evidence="1">
    <location>
        <begin position="23"/>
        <end position="1498"/>
    </location>
</feature>
<dbReference type="PROSITE" id="PS50113">
    <property type="entry name" value="PAC"/>
    <property type="match status" value="1"/>
</dbReference>
<dbReference type="InterPro" id="IPR000700">
    <property type="entry name" value="PAS-assoc_C"/>
</dbReference>
<dbReference type="Pfam" id="PF08447">
    <property type="entry name" value="PAS_3"/>
    <property type="match status" value="1"/>
</dbReference>
<dbReference type="Gene3D" id="3.20.20.450">
    <property type="entry name" value="EAL domain"/>
    <property type="match status" value="1"/>
</dbReference>
<dbReference type="PROSITE" id="PS50887">
    <property type="entry name" value="GGDEF"/>
    <property type="match status" value="1"/>
</dbReference>
<dbReference type="InterPro" id="IPR001633">
    <property type="entry name" value="EAL_dom"/>
</dbReference>
<dbReference type="CDD" id="cd01949">
    <property type="entry name" value="GGDEF"/>
    <property type="match status" value="1"/>
</dbReference>
<dbReference type="SUPFAM" id="SSF55785">
    <property type="entry name" value="PYP-like sensor domain (PAS domain)"/>
    <property type="match status" value="1"/>
</dbReference>
<dbReference type="InterPro" id="IPR035965">
    <property type="entry name" value="PAS-like_dom_sf"/>
</dbReference>
<evidence type="ECO:0000256" key="1">
    <source>
        <dbReference type="SAM" id="SignalP"/>
    </source>
</evidence>
<organism evidence="5 6">
    <name type="scientific">Pseudoalteromonas rubra</name>
    <dbReference type="NCBI Taxonomy" id="43658"/>
    <lineage>
        <taxon>Bacteria</taxon>
        <taxon>Pseudomonadati</taxon>
        <taxon>Pseudomonadota</taxon>
        <taxon>Gammaproteobacteria</taxon>
        <taxon>Alteromonadales</taxon>
        <taxon>Pseudoalteromonadaceae</taxon>
        <taxon>Pseudoalteromonas</taxon>
    </lineage>
</organism>
<dbReference type="SMART" id="SM00052">
    <property type="entry name" value="EAL"/>
    <property type="match status" value="1"/>
</dbReference>
<reference evidence="5 6" key="1">
    <citation type="journal article" date="2015" name="BMC Genomics">
        <title>Genome mining reveals unlocked bioactive potential of marine Gram-negative bacteria.</title>
        <authorList>
            <person name="Machado H."/>
            <person name="Sonnenschein E.C."/>
            <person name="Melchiorsen J."/>
            <person name="Gram L."/>
        </authorList>
    </citation>
    <scope>NUCLEOTIDE SEQUENCE [LARGE SCALE GENOMIC DNA]</scope>
    <source>
        <strain evidence="5 6">S2471</strain>
    </source>
</reference>
<dbReference type="Pfam" id="PF07494">
    <property type="entry name" value="Reg_prop"/>
    <property type="match status" value="1"/>
</dbReference>
<dbReference type="InterPro" id="IPR029787">
    <property type="entry name" value="Nucleotide_cyclase"/>
</dbReference>
<dbReference type="Gene3D" id="3.30.70.270">
    <property type="match status" value="1"/>
</dbReference>
<protein>
    <recommendedName>
        <fullName evidence="7">Diguanylate phosphodiesterase</fullName>
    </recommendedName>
</protein>
<dbReference type="InterPro" id="IPR013783">
    <property type="entry name" value="Ig-like_fold"/>
</dbReference>
<dbReference type="InterPro" id="IPR011110">
    <property type="entry name" value="Reg_prop"/>
</dbReference>
<dbReference type="EMBL" id="JXYA01000004">
    <property type="protein sequence ID" value="KJZ12676.1"/>
    <property type="molecule type" value="Genomic_DNA"/>
</dbReference>
<evidence type="ECO:0008006" key="7">
    <source>
        <dbReference type="Google" id="ProtNLM"/>
    </source>
</evidence>
<keyword evidence="6" id="KW-1185">Reference proteome</keyword>
<feature type="domain" description="PAC" evidence="2">
    <location>
        <begin position="1018"/>
        <end position="1068"/>
    </location>
</feature>
<gene>
    <name evidence="5" type="ORF">TW77_02540</name>
</gene>
<comment type="caution">
    <text evidence="5">The sequence shown here is derived from an EMBL/GenBank/DDBJ whole genome shotgun (WGS) entry which is preliminary data.</text>
</comment>
<dbReference type="NCBIfam" id="TIGR00254">
    <property type="entry name" value="GGDEF"/>
    <property type="match status" value="1"/>
</dbReference>
<feature type="signal peptide" evidence="1">
    <location>
        <begin position="1"/>
        <end position="22"/>
    </location>
</feature>
<dbReference type="InterPro" id="IPR043128">
    <property type="entry name" value="Rev_trsase/Diguanyl_cyclase"/>
</dbReference>
<dbReference type="Gene3D" id="3.30.450.20">
    <property type="entry name" value="PAS domain"/>
    <property type="match status" value="2"/>
</dbReference>
<feature type="domain" description="EAL" evidence="3">
    <location>
        <begin position="1242"/>
        <end position="1494"/>
    </location>
</feature>
<dbReference type="PROSITE" id="PS50883">
    <property type="entry name" value="EAL"/>
    <property type="match status" value="1"/>
</dbReference>
<dbReference type="Pfam" id="PF00563">
    <property type="entry name" value="EAL"/>
    <property type="match status" value="1"/>
</dbReference>
<dbReference type="InterPro" id="IPR013655">
    <property type="entry name" value="PAS_fold_3"/>
</dbReference>
<dbReference type="Pfam" id="PF00990">
    <property type="entry name" value="GGDEF"/>
    <property type="match status" value="1"/>
</dbReference>
<dbReference type="Gene3D" id="2.60.40.10">
    <property type="entry name" value="Immunoglobulins"/>
    <property type="match status" value="1"/>
</dbReference>
<dbReference type="Proteomes" id="UP000033452">
    <property type="component" value="Unassembled WGS sequence"/>
</dbReference>
<evidence type="ECO:0000259" key="3">
    <source>
        <dbReference type="PROSITE" id="PS50883"/>
    </source>
</evidence>
<dbReference type="InterPro" id="IPR052155">
    <property type="entry name" value="Biofilm_reg_signaling"/>
</dbReference>
<dbReference type="PANTHER" id="PTHR44757:SF2">
    <property type="entry name" value="BIOFILM ARCHITECTURE MAINTENANCE PROTEIN MBAA"/>
    <property type="match status" value="1"/>
</dbReference>
<dbReference type="SUPFAM" id="SSF101898">
    <property type="entry name" value="NHL repeat"/>
    <property type="match status" value="1"/>
</dbReference>
<dbReference type="SMART" id="SM00267">
    <property type="entry name" value="GGDEF"/>
    <property type="match status" value="1"/>
</dbReference>
<dbReference type="InterPro" id="IPR035919">
    <property type="entry name" value="EAL_sf"/>
</dbReference>
<accession>A0A0F4QYA7</accession>
<dbReference type="CDD" id="cd01948">
    <property type="entry name" value="EAL"/>
    <property type="match status" value="1"/>
</dbReference>
<feature type="domain" description="GGDEF" evidence="4">
    <location>
        <begin position="1100"/>
        <end position="1233"/>
    </location>
</feature>
<evidence type="ECO:0000313" key="5">
    <source>
        <dbReference type="EMBL" id="KJZ12676.1"/>
    </source>
</evidence>
<keyword evidence="1" id="KW-0732">Signal</keyword>
<evidence type="ECO:0000259" key="4">
    <source>
        <dbReference type="PROSITE" id="PS50887"/>
    </source>
</evidence>
<dbReference type="RefSeq" id="WP_046003408.1">
    <property type="nucleotide sequence ID" value="NZ_JXYA01000004.1"/>
</dbReference>
<proteinExistence type="predicted"/>
<sequence length="1498" mass="168337">MNYWLQAALLSLLLMCHHLVVADPYYANQISRLSTQEGLSQSSVTGLVQDKQGYIWIATHQGLNRYDGNQFSPFAGQSLLLGSDILLIKLLEDNQLFISTAQSGAFLLNTHTFALEKLFDQGGRQGIAPDAAVNAVAQFKNNYVIAIENVLYTVNAKTLASKRLATLPHKAYIRTLLVWHNTLLIGSESGLFQLENDQVFPLNHLGSTSRSVLNNNVKMLKQDSALGLLVGTVEGLFVIPNDDIELNSEQAYLLVPKLNIWAHERGPYGEYLATDTGLYLLDRRDHSATALISFTESRYLTPQNTIPVMLLDKHANLWLGSNNNGVFIWPTSAYRFKLLASQDNNFNNNIWAVHQSDDGTLWLGSDDGLHRFSAGHQPALQQSYFRDPNHKPAYGSHAVYRIYSSPYLADNILLLDTRAGLRQFDTSTGQTSPIKASNTEVAMTGDDHLVGSLMLDQRTLLFHTHHHIFLYDLALQTMTRLTELEAQLDDLQSLLFLPSRPEKPDELLLSTATALLSYDRRNHQLTPVWQAEQAPDSAYPLVNDWMQDSQGRLWLATNTIGLIALETSNLQRIIHITENQGLATNTLYQLERDLHNKLWISSQNGLYALDLDTLHLDHFDHRNGLITNEFNLGASQVLHSGDILFGTPNGAVKFNPSAFTLPPERNPLAFSNLQLMSRPVLTSPAQLREGTLQFEYDDMGFRFEFSQFNIFNERRNFVHARLSGPSSVEIEHVRNNYLFFNTLKPGNYTLTLSELIPGSHEKRAQSQLHFEVKHAWWNTPLAMLSYALFACAVLLFIYRKHQSKQLALRQTYEQLAHAKAQTDLALKKTQSGLWSMEIPTQQITLLGNAQDVGHSKQLSLAAFFNKVHLQDQEMVRHQWARFLAAPDSQLSITYRIHSKQRGWLWYHDIAKVSEWDAQGEPLRASGIYSNVTEQKANQLNAAMFSQALSQIQDWLLILDSNLQLLSVNQSLAAALGLGSKAPQQQLTLSKLKKHLGRQQLTQLLGALRQIQPKENIKQEIDITFDAQRQSTVQLSINAVADEQGDIEFLVIVGSDLSQQKQAQSELRYLANFDALTDLPNRNLMLQHIEFAIYNASKHNAGCALLFIDLDKFKPINDAYGHYAGDQLLIAVTQRISSVLSEHCILGRQSGDEFIVLVKTFEDIAQVTELVQHMIDTLCAKYEVDGISMSISASVGVAIYPFDAQTAEALLRNADIAMLSAKQSGRNSFKFFTSEMNAHLSRKLSLEAALKEAVADNQFYNHYQPIVNTTNHTLTGVELLMRWQLGSTAISPAEFIPIAEEVGLIEQMTTQALRHALEELAPFFRQQASFYLSLNLSPQHIMHDNLATSLNTIVAEFGLSNHQLKLEITENSFLADRHKAGKTLAELKKFGFTLLLDDFGTGYSSLTYLSQFPIDIIKIDQSFIRTLETHPHNRSIVKTIYMLAQNLHMACIAEGVETAQQVSFLRDLGCEYMQGYYFSKPLSASGLLEQYPPDVAEVG</sequence>
<dbReference type="SUPFAM" id="SSF141868">
    <property type="entry name" value="EAL domain-like"/>
    <property type="match status" value="1"/>
</dbReference>
<dbReference type="SUPFAM" id="SSF55073">
    <property type="entry name" value="Nucleotide cyclase"/>
    <property type="match status" value="1"/>
</dbReference>
<dbReference type="InterPro" id="IPR000160">
    <property type="entry name" value="GGDEF_dom"/>
</dbReference>
<dbReference type="PATRIC" id="fig|43658.5.peg.534"/>
<dbReference type="PANTHER" id="PTHR44757">
    <property type="entry name" value="DIGUANYLATE CYCLASE DGCP"/>
    <property type="match status" value="1"/>
</dbReference>
<dbReference type="OrthoDB" id="9804951at2"/>
<evidence type="ECO:0000259" key="2">
    <source>
        <dbReference type="PROSITE" id="PS50113"/>
    </source>
</evidence>
<dbReference type="Gene3D" id="2.130.10.10">
    <property type="entry name" value="YVTN repeat-like/Quinoprotein amine dehydrogenase"/>
    <property type="match status" value="2"/>
</dbReference>